<reference evidence="6" key="1">
    <citation type="submission" date="2023-04" db="EMBL/GenBank/DDBJ databases">
        <title>Phytophthora fragariaefolia NBRC 109709.</title>
        <authorList>
            <person name="Ichikawa N."/>
            <person name="Sato H."/>
            <person name="Tonouchi N."/>
        </authorList>
    </citation>
    <scope>NUCLEOTIDE SEQUENCE</scope>
    <source>
        <strain evidence="6">NBRC 109709</strain>
    </source>
</reference>
<evidence type="ECO:0000313" key="6">
    <source>
        <dbReference type="EMBL" id="GMF34526.1"/>
    </source>
</evidence>
<protein>
    <recommendedName>
        <fullName evidence="5">RxLR effector protein</fullName>
    </recommendedName>
</protein>
<dbReference type="Pfam" id="PF16810">
    <property type="entry name" value="RXLR"/>
    <property type="match status" value="1"/>
</dbReference>
<name>A0A9W6XAA4_9STRA</name>
<keyword evidence="3 5" id="KW-0964">Secreted</keyword>
<evidence type="ECO:0000256" key="2">
    <source>
        <dbReference type="ARBA" id="ARBA00010400"/>
    </source>
</evidence>
<evidence type="ECO:0000256" key="4">
    <source>
        <dbReference type="ARBA" id="ARBA00022729"/>
    </source>
</evidence>
<keyword evidence="7" id="KW-1185">Reference proteome</keyword>
<evidence type="ECO:0000256" key="3">
    <source>
        <dbReference type="ARBA" id="ARBA00022525"/>
    </source>
</evidence>
<gene>
    <name evidence="6" type="ORF">Pfra01_000889500</name>
</gene>
<accession>A0A9W6XAA4</accession>
<organism evidence="6 7">
    <name type="scientific">Phytophthora fragariaefolia</name>
    <dbReference type="NCBI Taxonomy" id="1490495"/>
    <lineage>
        <taxon>Eukaryota</taxon>
        <taxon>Sar</taxon>
        <taxon>Stramenopiles</taxon>
        <taxon>Oomycota</taxon>
        <taxon>Peronosporomycetes</taxon>
        <taxon>Peronosporales</taxon>
        <taxon>Peronosporaceae</taxon>
        <taxon>Phytophthora</taxon>
    </lineage>
</organism>
<dbReference type="InterPro" id="IPR031825">
    <property type="entry name" value="RXLR"/>
</dbReference>
<feature type="chain" id="PRO_5044965745" description="RxLR effector protein" evidence="5">
    <location>
        <begin position="24"/>
        <end position="202"/>
    </location>
</feature>
<proteinExistence type="inferred from homology"/>
<evidence type="ECO:0000313" key="7">
    <source>
        <dbReference type="Proteomes" id="UP001165121"/>
    </source>
</evidence>
<dbReference type="EMBL" id="BSXT01000815">
    <property type="protein sequence ID" value="GMF34526.1"/>
    <property type="molecule type" value="Genomic_DNA"/>
</dbReference>
<comment type="domain">
    <text evidence="5">The RxLR-dEER motif acts to carry the protein into the host cell cytoplasm through binding to cell surface phosphatidylinositol-3-phosphate.</text>
</comment>
<comment type="subcellular location">
    <subcellularLocation>
        <location evidence="1 5">Secreted</location>
    </subcellularLocation>
</comment>
<comment type="caution">
    <text evidence="6">The sequence shown here is derived from an EMBL/GenBank/DDBJ whole genome shotgun (WGS) entry which is preliminary data.</text>
</comment>
<feature type="signal peptide" evidence="5">
    <location>
        <begin position="1"/>
        <end position="23"/>
    </location>
</feature>
<evidence type="ECO:0000256" key="5">
    <source>
        <dbReference type="RuleBase" id="RU367124"/>
    </source>
</evidence>
<dbReference type="Proteomes" id="UP001165121">
    <property type="component" value="Unassembled WGS sequence"/>
</dbReference>
<keyword evidence="4 5" id="KW-0732">Signal</keyword>
<comment type="function">
    <text evidence="5">Effector that suppresses plant defense responses during pathogen infection.</text>
</comment>
<sequence>MRTYRVVLTATAILLITSGAAHAKTTPNVRLSDPSIPVDKIVPTSDTEDRFLRIRESNIDDLENEERCAEGVANLASKAKQSASDLLKVDDTVNDAIALIKHGGTVENVLAVLNRGAKADDSLLAQSTRVESKINHFKNQQFKAVHDAGFSPKTLYKKLNLAKETHGMVAKLLTKNGDFMFWVHYTRWYAENVAKNVAKNVA</sequence>
<dbReference type="OrthoDB" id="125047at2759"/>
<comment type="similarity">
    <text evidence="2 5">Belongs to the RxLR effector family.</text>
</comment>
<dbReference type="AlphaFoldDB" id="A0A9W6XAA4"/>
<evidence type="ECO:0000256" key="1">
    <source>
        <dbReference type="ARBA" id="ARBA00004613"/>
    </source>
</evidence>